<comment type="caution">
    <text evidence="1">The sequence shown here is derived from an EMBL/GenBank/DDBJ whole genome shotgun (WGS) entry which is preliminary data.</text>
</comment>
<evidence type="ECO:0000313" key="2">
    <source>
        <dbReference type="Proteomes" id="UP001186974"/>
    </source>
</evidence>
<dbReference type="EMBL" id="JAWDJW010009114">
    <property type="protein sequence ID" value="KAK3059784.1"/>
    <property type="molecule type" value="Genomic_DNA"/>
</dbReference>
<feature type="non-terminal residue" evidence="1">
    <location>
        <position position="1"/>
    </location>
</feature>
<accession>A0ACC3CZY5</accession>
<evidence type="ECO:0000313" key="1">
    <source>
        <dbReference type="EMBL" id="KAK3059784.1"/>
    </source>
</evidence>
<name>A0ACC3CZY5_9PEZI</name>
<gene>
    <name evidence="1" type="ORF">LTS18_010072</name>
</gene>
<proteinExistence type="predicted"/>
<reference evidence="1" key="1">
    <citation type="submission" date="2024-09" db="EMBL/GenBank/DDBJ databases">
        <title>Black Yeasts Isolated from many extreme environments.</title>
        <authorList>
            <person name="Coleine C."/>
            <person name="Stajich J.E."/>
            <person name="Selbmann L."/>
        </authorList>
    </citation>
    <scope>NUCLEOTIDE SEQUENCE</scope>
    <source>
        <strain evidence="1">CCFEE 5737</strain>
    </source>
</reference>
<keyword evidence="2" id="KW-1185">Reference proteome</keyword>
<dbReference type="Proteomes" id="UP001186974">
    <property type="component" value="Unassembled WGS sequence"/>
</dbReference>
<organism evidence="1 2">
    <name type="scientific">Coniosporium uncinatum</name>
    <dbReference type="NCBI Taxonomy" id="93489"/>
    <lineage>
        <taxon>Eukaryota</taxon>
        <taxon>Fungi</taxon>
        <taxon>Dikarya</taxon>
        <taxon>Ascomycota</taxon>
        <taxon>Pezizomycotina</taxon>
        <taxon>Dothideomycetes</taxon>
        <taxon>Dothideomycetes incertae sedis</taxon>
        <taxon>Coniosporium</taxon>
    </lineage>
</organism>
<protein>
    <submittedName>
        <fullName evidence="1">Uncharacterized protein</fullName>
    </submittedName>
</protein>
<sequence length="193" mass="21576">VVIVGIGPELTFEVIKAAELLREIAPTLRVRVVNVTDLMVLGTEDIHPHSLSDSDFDGLFTEDKPIHFNYHGYASELKGLLFERPQVSRISIESYREEGTTTTPFDMMLQNKVSRYDVAEHALRGAAKTNDKVKVELQNTVSELQHRSQKLKEYVVEYGKDPDDTYNLPQFKGITEASGAKKSSGGGQVMYEG</sequence>